<name>A0A1H9VI67_BUTFI</name>
<dbReference type="EMBL" id="FOGJ01000023">
    <property type="protein sequence ID" value="SES21342.1"/>
    <property type="molecule type" value="Genomic_DNA"/>
</dbReference>
<accession>A0A1H9VI67</accession>
<sequence length="31" mass="3423">MNTLAVIAVIAIVCVVKWKFFRGGKDPFNKG</sequence>
<dbReference type="Proteomes" id="UP000182584">
    <property type="component" value="Unassembled WGS sequence"/>
</dbReference>
<reference evidence="1 2" key="1">
    <citation type="submission" date="2016-10" db="EMBL/GenBank/DDBJ databases">
        <authorList>
            <person name="de Groot N.N."/>
        </authorList>
    </citation>
    <scope>NUCLEOTIDE SEQUENCE [LARGE SCALE GENOMIC DNA]</scope>
    <source>
        <strain evidence="1 2">AR40</strain>
    </source>
</reference>
<gene>
    <name evidence="1" type="ORF">SAMN04487884_12350</name>
</gene>
<organism evidence="1 2">
    <name type="scientific">Butyrivibrio fibrisolvens</name>
    <dbReference type="NCBI Taxonomy" id="831"/>
    <lineage>
        <taxon>Bacteria</taxon>
        <taxon>Bacillati</taxon>
        <taxon>Bacillota</taxon>
        <taxon>Clostridia</taxon>
        <taxon>Lachnospirales</taxon>
        <taxon>Lachnospiraceae</taxon>
        <taxon>Butyrivibrio</taxon>
    </lineage>
</organism>
<dbReference type="AlphaFoldDB" id="A0A1H9VI67"/>
<evidence type="ECO:0000313" key="2">
    <source>
        <dbReference type="Proteomes" id="UP000182584"/>
    </source>
</evidence>
<evidence type="ECO:0000313" key="1">
    <source>
        <dbReference type="EMBL" id="SES21342.1"/>
    </source>
</evidence>
<proteinExistence type="predicted"/>
<protein>
    <submittedName>
        <fullName evidence="1">Uncharacterized protein</fullName>
    </submittedName>
</protein>